<reference evidence="2" key="1">
    <citation type="journal article" date="2014" name="Proc. Natl. Acad. Sci. U.S.A.">
        <title>Extensive sampling of basidiomycete genomes demonstrates inadequacy of the white-rot/brown-rot paradigm for wood decay fungi.</title>
        <authorList>
            <person name="Riley R."/>
            <person name="Salamov A.A."/>
            <person name="Brown D.W."/>
            <person name="Nagy L.G."/>
            <person name="Floudas D."/>
            <person name="Held B.W."/>
            <person name="Levasseur A."/>
            <person name="Lombard V."/>
            <person name="Morin E."/>
            <person name="Otillar R."/>
            <person name="Lindquist E.A."/>
            <person name="Sun H."/>
            <person name="LaButti K.M."/>
            <person name="Schmutz J."/>
            <person name="Jabbour D."/>
            <person name="Luo H."/>
            <person name="Baker S.E."/>
            <person name="Pisabarro A.G."/>
            <person name="Walton J.D."/>
            <person name="Blanchette R.A."/>
            <person name="Henrissat B."/>
            <person name="Martin F."/>
            <person name="Cullen D."/>
            <person name="Hibbett D.S."/>
            <person name="Grigoriev I.V."/>
        </authorList>
    </citation>
    <scope>NUCLEOTIDE SEQUENCE [LARGE SCALE GENOMIC DNA]</scope>
    <source>
        <strain evidence="2">CBS 339.88</strain>
    </source>
</reference>
<evidence type="ECO:0000313" key="1">
    <source>
        <dbReference type="EMBL" id="KDR71843.1"/>
    </source>
</evidence>
<evidence type="ECO:0000313" key="2">
    <source>
        <dbReference type="Proteomes" id="UP000027222"/>
    </source>
</evidence>
<sequence length="362" mass="39966">MDTGEYQSICHYEQPFVRPEYPTPPSSFSHADGRESYANSYVYATTPNVPAQNYESYLQTPTPNDSLTSSPLVTELALSAETLSIDKDDTVAISTVFHPGADPVPDTLFLSADGVVFYVHAQTILNSCLTSFEPCLPVPLSDQQCRNKIIQLDASSVELNVIMHTLYGTSPAAHSPDIETLVRAVDRMPTYGLPPKSLIRPSTPLYDLLLAHGPLRPLEVYAVAAFHGLTPLATTVSSHLLSYDLSSISDEMAERIGAVYLKKLLLLHVGRFASLKRILLAPPHPHPPTKRCGFDDQKKLTRAWALVSAYLAWDARPDVSSRTMQNALNPLVEHLKCEMCHQALRDRIKDVLAQWASVKCTI</sequence>
<evidence type="ECO:0008006" key="3">
    <source>
        <dbReference type="Google" id="ProtNLM"/>
    </source>
</evidence>
<protein>
    <recommendedName>
        <fullName evidence="3">BTB domain-containing protein</fullName>
    </recommendedName>
</protein>
<dbReference type="OrthoDB" id="3265815at2759"/>
<accession>A0A067SYJ2</accession>
<dbReference type="EMBL" id="KL142391">
    <property type="protein sequence ID" value="KDR71843.1"/>
    <property type="molecule type" value="Genomic_DNA"/>
</dbReference>
<keyword evidence="2" id="KW-1185">Reference proteome</keyword>
<organism evidence="1 2">
    <name type="scientific">Galerina marginata (strain CBS 339.88)</name>
    <dbReference type="NCBI Taxonomy" id="685588"/>
    <lineage>
        <taxon>Eukaryota</taxon>
        <taxon>Fungi</taxon>
        <taxon>Dikarya</taxon>
        <taxon>Basidiomycota</taxon>
        <taxon>Agaricomycotina</taxon>
        <taxon>Agaricomycetes</taxon>
        <taxon>Agaricomycetidae</taxon>
        <taxon>Agaricales</taxon>
        <taxon>Agaricineae</taxon>
        <taxon>Strophariaceae</taxon>
        <taxon>Galerina</taxon>
    </lineage>
</organism>
<dbReference type="STRING" id="685588.A0A067SYJ2"/>
<dbReference type="AlphaFoldDB" id="A0A067SYJ2"/>
<dbReference type="HOGENOM" id="CLU_051530_2_0_1"/>
<proteinExistence type="predicted"/>
<dbReference type="Proteomes" id="UP000027222">
    <property type="component" value="Unassembled WGS sequence"/>
</dbReference>
<feature type="non-terminal residue" evidence="1">
    <location>
        <position position="1"/>
    </location>
</feature>
<name>A0A067SYJ2_GALM3</name>
<gene>
    <name evidence="1" type="ORF">GALMADRAFT_253618</name>
</gene>